<dbReference type="Pfam" id="PF23635">
    <property type="entry name" value="Beta-prop_AT5G49610-like"/>
    <property type="match status" value="1"/>
</dbReference>
<dbReference type="SMART" id="SM00256">
    <property type="entry name" value="FBOX"/>
    <property type="match status" value="1"/>
</dbReference>
<dbReference type="InterPro" id="IPR056594">
    <property type="entry name" value="AT5G49610-like_b-prop"/>
</dbReference>
<reference evidence="3" key="1">
    <citation type="journal article" date="2014" name="Science">
        <title>Structural and functional partitioning of bread wheat chromosome 3B.</title>
        <authorList>
            <person name="Choulet F."/>
            <person name="Alberti A."/>
            <person name="Theil S."/>
            <person name="Glover N."/>
            <person name="Barbe V."/>
            <person name="Daron J."/>
            <person name="Pingault L."/>
            <person name="Sourdille P."/>
            <person name="Couloux A."/>
            <person name="Paux E."/>
            <person name="Leroy P."/>
            <person name="Mangenot S."/>
            <person name="Guilhot N."/>
            <person name="Le Gouis J."/>
            <person name="Balfourier F."/>
            <person name="Alaux M."/>
            <person name="Jamilloux V."/>
            <person name="Poulain J."/>
            <person name="Durand C."/>
            <person name="Bellec A."/>
            <person name="Gaspin C."/>
            <person name="Safar J."/>
            <person name="Dolezel J."/>
            <person name="Rogers J."/>
            <person name="Vandepoele K."/>
            <person name="Aury J.M."/>
            <person name="Mayer K."/>
            <person name="Berges H."/>
            <person name="Quesneville H."/>
            <person name="Wincker P."/>
            <person name="Feuillet C."/>
        </authorList>
    </citation>
    <scope>NUCLEOTIDE SEQUENCE</scope>
</reference>
<feature type="compositionally biased region" description="Basic residues" evidence="1">
    <location>
        <begin position="52"/>
        <end position="62"/>
    </location>
</feature>
<proteinExistence type="predicted"/>
<gene>
    <name evidence="3" type="ORF">TRAES_3BF270500130CFD_c1</name>
</gene>
<dbReference type="InterPro" id="IPR036047">
    <property type="entry name" value="F-box-like_dom_sf"/>
</dbReference>
<dbReference type="Pfam" id="PF12937">
    <property type="entry name" value="F-box-like"/>
    <property type="match status" value="1"/>
</dbReference>
<dbReference type="AlphaFoldDB" id="A0A077RP49"/>
<evidence type="ECO:0000256" key="1">
    <source>
        <dbReference type="SAM" id="MobiDB-lite"/>
    </source>
</evidence>
<name>A0A077RP49_WHEAT</name>
<feature type="domain" description="F-box" evidence="2">
    <location>
        <begin position="68"/>
        <end position="108"/>
    </location>
</feature>
<sequence>MPPERPAVAARASIPSFRRVQAREHGAGVARRPGARLGPQGHASVEASGVTRRSRRRGRRGRSPLEDDDLLCEILLRLPPQPSSLPRASAVCKRWRRAVTDPRFHRRFCQHHWKPPLLGFFEPSADGIVFTSVLDPPNRIPPQRFDLRLHGIDSGRGTGVELLGCRHGRLLIMHWQRAELIVIAPFTGKKLCLTIPSKFNGGCYLDGVVLCGVADHGHVHGSCHSSPFKVVLLSTSTYDSGPQPAFACVFSSKTGIWSDHISTPTPYQLHGTDSHGSLIGNSLYWMCDDYIFQFDLDGQSLALIRAPPRINDVRHRYDQREIIQVVDGIIGVAILSHYYHNIQIWQREVNCQGVTKWVLWKTIDMHDIHGIPHGNEGERPKLIFRLRYAEDTDDIFIYVGRSIYMVQLKSMQSMKLCETGYIMCQHSLKSFYMPGAAIASGRDGAEMLHET</sequence>
<feature type="region of interest" description="Disordered" evidence="1">
    <location>
        <begin position="20"/>
        <end position="64"/>
    </location>
</feature>
<dbReference type="EMBL" id="HG670306">
    <property type="protein sequence ID" value="CDM80313.1"/>
    <property type="molecule type" value="Genomic_DNA"/>
</dbReference>
<dbReference type="Gene3D" id="1.20.1280.50">
    <property type="match status" value="1"/>
</dbReference>
<dbReference type="InterPro" id="IPR001810">
    <property type="entry name" value="F-box_dom"/>
</dbReference>
<evidence type="ECO:0000259" key="2">
    <source>
        <dbReference type="SMART" id="SM00256"/>
    </source>
</evidence>
<dbReference type="PANTHER" id="PTHR33186:SF18">
    <property type="entry name" value="OS10G0136150 PROTEIN"/>
    <property type="match status" value="1"/>
</dbReference>
<organism evidence="3">
    <name type="scientific">Triticum aestivum</name>
    <name type="common">Wheat</name>
    <dbReference type="NCBI Taxonomy" id="4565"/>
    <lineage>
        <taxon>Eukaryota</taxon>
        <taxon>Viridiplantae</taxon>
        <taxon>Streptophyta</taxon>
        <taxon>Embryophyta</taxon>
        <taxon>Tracheophyta</taxon>
        <taxon>Spermatophyta</taxon>
        <taxon>Magnoliopsida</taxon>
        <taxon>Liliopsida</taxon>
        <taxon>Poales</taxon>
        <taxon>Poaceae</taxon>
        <taxon>BOP clade</taxon>
        <taxon>Pooideae</taxon>
        <taxon>Triticodae</taxon>
        <taxon>Triticeae</taxon>
        <taxon>Triticinae</taxon>
        <taxon>Triticum</taxon>
    </lineage>
</organism>
<protein>
    <recommendedName>
        <fullName evidence="2">F-box domain-containing protein</fullName>
    </recommendedName>
</protein>
<accession>A0A077RP49</accession>
<dbReference type="PANTHER" id="PTHR33186">
    <property type="entry name" value="OS10G0136150 PROTEIN-RELATED"/>
    <property type="match status" value="1"/>
</dbReference>
<evidence type="ECO:0000313" key="3">
    <source>
        <dbReference type="EMBL" id="CDM80313.1"/>
    </source>
</evidence>
<dbReference type="SUPFAM" id="SSF81383">
    <property type="entry name" value="F-box domain"/>
    <property type="match status" value="1"/>
</dbReference>
<dbReference type="HOGENOM" id="CLU_017945_2_2_1"/>